<feature type="signal peptide" evidence="1">
    <location>
        <begin position="1"/>
        <end position="24"/>
    </location>
</feature>
<keyword evidence="1" id="KW-0732">Signal</keyword>
<evidence type="ECO:0000313" key="3">
    <source>
        <dbReference type="Proteomes" id="UP000183809"/>
    </source>
</evidence>
<dbReference type="Proteomes" id="UP000183809">
    <property type="component" value="Unassembled WGS sequence"/>
</dbReference>
<dbReference type="AlphaFoldDB" id="A0A1J9S252"/>
<proteinExistence type="predicted"/>
<reference evidence="2 3" key="1">
    <citation type="submission" date="2016-10" db="EMBL/GenBank/DDBJ databases">
        <title>Proteomics and genomics reveal pathogen-plant mechanisms compatible with a hemibiotrophic lifestyle of Diplodia corticola.</title>
        <authorList>
            <person name="Fernandes I."/>
            <person name="De Jonge R."/>
            <person name="Van De Peer Y."/>
            <person name="Devreese B."/>
            <person name="Alves A."/>
            <person name="Esteves A.C."/>
        </authorList>
    </citation>
    <scope>NUCLEOTIDE SEQUENCE [LARGE SCALE GENOMIC DNA]</scope>
    <source>
        <strain evidence="2 3">CBS 112549</strain>
    </source>
</reference>
<dbReference type="RefSeq" id="XP_020129985.1">
    <property type="nucleotide sequence ID" value="XM_020273699.1"/>
</dbReference>
<sequence>MRFQAAPIASFAVALGALVNTISALPLDDTTDLSAPDHNSTAIEARADVLPEDCQWAQYFTGTIDCYYKWQKGADWLNWIVQITPTGQDSDGWCKGISDNIKGTCGKSVDTKGCNTKWEWKQITNPTTGEAANAYGIDMNFHYSWPWNEDTRDAGCIEDAIKKATCGASTSFKHGGCYRWADYNSS</sequence>
<comment type="caution">
    <text evidence="2">The sequence shown here is derived from an EMBL/GenBank/DDBJ whole genome shotgun (WGS) entry which is preliminary data.</text>
</comment>
<evidence type="ECO:0000313" key="2">
    <source>
        <dbReference type="EMBL" id="OJD33725.1"/>
    </source>
</evidence>
<name>A0A1J9S252_9PEZI</name>
<dbReference type="EMBL" id="MNUE01000028">
    <property type="protein sequence ID" value="OJD33725.1"/>
    <property type="molecule type" value="Genomic_DNA"/>
</dbReference>
<dbReference type="OrthoDB" id="3857075at2759"/>
<evidence type="ECO:0008006" key="4">
    <source>
        <dbReference type="Google" id="ProtNLM"/>
    </source>
</evidence>
<keyword evidence="3" id="KW-1185">Reference proteome</keyword>
<accession>A0A1J9S252</accession>
<organism evidence="2 3">
    <name type="scientific">Diplodia corticola</name>
    <dbReference type="NCBI Taxonomy" id="236234"/>
    <lineage>
        <taxon>Eukaryota</taxon>
        <taxon>Fungi</taxon>
        <taxon>Dikarya</taxon>
        <taxon>Ascomycota</taxon>
        <taxon>Pezizomycotina</taxon>
        <taxon>Dothideomycetes</taxon>
        <taxon>Dothideomycetes incertae sedis</taxon>
        <taxon>Botryosphaeriales</taxon>
        <taxon>Botryosphaeriaceae</taxon>
        <taxon>Diplodia</taxon>
    </lineage>
</organism>
<dbReference type="GeneID" id="31013960"/>
<protein>
    <recommendedName>
        <fullName evidence="4">Secreted protein</fullName>
    </recommendedName>
</protein>
<feature type="chain" id="PRO_5009656872" description="Secreted protein" evidence="1">
    <location>
        <begin position="25"/>
        <end position="186"/>
    </location>
</feature>
<gene>
    <name evidence="2" type="ORF">BKCO1_280005</name>
</gene>
<evidence type="ECO:0000256" key="1">
    <source>
        <dbReference type="SAM" id="SignalP"/>
    </source>
</evidence>